<feature type="compositionally biased region" description="Acidic residues" evidence="1">
    <location>
        <begin position="260"/>
        <end position="272"/>
    </location>
</feature>
<dbReference type="Proteomes" id="UP000202434">
    <property type="component" value="Segment"/>
</dbReference>
<keyword evidence="3" id="KW-1185">Reference proteome</keyword>
<dbReference type="GO" id="GO:0003677">
    <property type="term" value="F:DNA binding"/>
    <property type="evidence" value="ECO:0007669"/>
    <property type="project" value="InterPro"/>
</dbReference>
<accession>A0A0K0MWX8</accession>
<protein>
    <submittedName>
        <fullName evidence="2">Putative recombinase</fullName>
    </submittedName>
</protein>
<dbReference type="OrthoDB" id="4770at10239"/>
<evidence type="ECO:0000313" key="3">
    <source>
        <dbReference type="Proteomes" id="UP000202434"/>
    </source>
</evidence>
<dbReference type="KEGG" id="vg:26516831"/>
<proteinExistence type="predicted"/>
<dbReference type="InterPro" id="IPR018330">
    <property type="entry name" value="RecT_fam"/>
</dbReference>
<dbReference type="NCBIfam" id="TIGR00616">
    <property type="entry name" value="rect"/>
    <property type="match status" value="1"/>
</dbReference>
<organism evidence="2 3">
    <name type="scientific">Gordonia phage GTE6</name>
    <dbReference type="NCBI Taxonomy" id="1647474"/>
    <lineage>
        <taxon>Viruses</taxon>
        <taxon>Duplodnaviria</taxon>
        <taxon>Heunggongvirae</taxon>
        <taxon>Uroviricota</taxon>
        <taxon>Caudoviricetes</taxon>
        <taxon>Stackebrandtviridae</taxon>
        <taxon>Schenleyvirinae</taxon>
        <taxon>Dexdertvirus</taxon>
        <taxon>Dexdertvirus GTE6</taxon>
    </lineage>
</organism>
<dbReference type="EMBL" id="KR053200">
    <property type="protein sequence ID" value="AKI28689.1"/>
    <property type="molecule type" value="Genomic_DNA"/>
</dbReference>
<dbReference type="GO" id="GO:0006259">
    <property type="term" value="P:DNA metabolic process"/>
    <property type="evidence" value="ECO:0007669"/>
    <property type="project" value="InterPro"/>
</dbReference>
<dbReference type="Pfam" id="PF03837">
    <property type="entry name" value="RecT"/>
    <property type="match status" value="1"/>
</dbReference>
<dbReference type="InterPro" id="IPR004590">
    <property type="entry name" value="ssDNA_annealing_RecT"/>
</dbReference>
<sequence length="353" mass="37890">MARDLKERATAAPAQRSNAPATLAQQIDRMGPEFQRAMPKGLEATQLVRDAQTALRQTRDLAKCEAATVLGGLMTCAQLGLRPGVLGQAYLLPFWDSKARTHKAQLVIGYQGLLELIYRSGMVETVAARIVYENDEFLLEYGLAEDKLVHRPPAGGGARGAAVAYYAIARMKGGGYAMTDPMGVEDMRAYARKHATAKKRDGTLVGPWAQNFDEMAKKTCVRQLAKMLPKSPEVSRAITHDGAVRADATPSAVDAQPDYIDGEFSEAPGVDDDAQHVDNPVDNPPADDEPPAEADPTPQQRVAQYLQGAGITDPDNVAGWLQQMVGDPDAPADPADLTADEAVKVLDAIAESN</sequence>
<evidence type="ECO:0000313" key="2">
    <source>
        <dbReference type="EMBL" id="AKI28689.1"/>
    </source>
</evidence>
<dbReference type="RefSeq" id="YP_009188415.1">
    <property type="nucleotide sequence ID" value="NC_028665.1"/>
</dbReference>
<feature type="region of interest" description="Disordered" evidence="1">
    <location>
        <begin position="240"/>
        <end position="299"/>
    </location>
</feature>
<evidence type="ECO:0000256" key="1">
    <source>
        <dbReference type="SAM" id="MobiDB-lite"/>
    </source>
</evidence>
<reference evidence="2 3" key="1">
    <citation type="journal article" date="2015" name="PLoS ONE">
        <title>Lysis to Kill: Evaluation of the Lytic Abilities, and Genomics of Nine Bacteriophages Infective for Gordonia spp. and Their Potential Use in Activated Sludge Foam Biocontrol.</title>
        <authorList>
            <person name="Dyson Z.A."/>
            <person name="Tucci J."/>
            <person name="Seviour R.J."/>
            <person name="Petrovski S."/>
        </authorList>
    </citation>
    <scope>NUCLEOTIDE SEQUENCE [LARGE SCALE GENOMIC DNA]</scope>
</reference>
<dbReference type="GeneID" id="26516831"/>
<feature type="region of interest" description="Disordered" evidence="1">
    <location>
        <begin position="1"/>
        <end position="21"/>
    </location>
</feature>
<name>A0A0K0MWX8_9CAUD</name>
<gene>
    <name evidence="2" type="ORF">GTE6_47</name>
</gene>